<organism evidence="1 2">
    <name type="scientific">Pseudoloma neurophilia</name>
    <dbReference type="NCBI Taxonomy" id="146866"/>
    <lineage>
        <taxon>Eukaryota</taxon>
        <taxon>Fungi</taxon>
        <taxon>Fungi incertae sedis</taxon>
        <taxon>Microsporidia</taxon>
        <taxon>Pseudoloma</taxon>
    </lineage>
</organism>
<dbReference type="AlphaFoldDB" id="A0A0R0M3G7"/>
<dbReference type="EMBL" id="LGUB01000285">
    <property type="protein sequence ID" value="KRH93591.1"/>
    <property type="molecule type" value="Genomic_DNA"/>
</dbReference>
<comment type="caution">
    <text evidence="1">The sequence shown here is derived from an EMBL/GenBank/DDBJ whole genome shotgun (WGS) entry which is preliminary data.</text>
</comment>
<evidence type="ECO:0000313" key="2">
    <source>
        <dbReference type="Proteomes" id="UP000051530"/>
    </source>
</evidence>
<reference evidence="1 2" key="1">
    <citation type="submission" date="2015-07" db="EMBL/GenBank/DDBJ databases">
        <title>The genome of Pseudoloma neurophilia, a relevant intracellular parasite of the zebrafish.</title>
        <authorList>
            <person name="Ndikumana S."/>
            <person name="Pelin A."/>
            <person name="Sanders J."/>
            <person name="Corradi N."/>
        </authorList>
    </citation>
    <scope>NUCLEOTIDE SEQUENCE [LARGE SCALE GENOMIC DNA]</scope>
    <source>
        <strain evidence="1 2">MK1</strain>
    </source>
</reference>
<name>A0A0R0M3G7_9MICR</name>
<proteinExistence type="predicted"/>
<dbReference type="VEuPathDB" id="MicrosporidiaDB:M153_7390004340"/>
<evidence type="ECO:0000313" key="1">
    <source>
        <dbReference type="EMBL" id="KRH93591.1"/>
    </source>
</evidence>
<sequence>MKNHYTLLEKQEKIHYKGSQQLNKTNKVNSQYVFQTLKLTGQSGHANSL</sequence>
<keyword evidence="2" id="KW-1185">Reference proteome</keyword>
<accession>A0A0R0M3G7</accession>
<protein>
    <submittedName>
        <fullName evidence="1">Uncharacterized protein</fullName>
    </submittedName>
</protein>
<gene>
    <name evidence="1" type="ORF">M153_7390004340</name>
</gene>
<dbReference type="Proteomes" id="UP000051530">
    <property type="component" value="Unassembled WGS sequence"/>
</dbReference>